<keyword evidence="2" id="KW-0238">DNA-binding</keyword>
<evidence type="ECO:0000259" key="5">
    <source>
        <dbReference type="PROSITE" id="PS51078"/>
    </source>
</evidence>
<evidence type="ECO:0000313" key="7">
    <source>
        <dbReference type="Proteomes" id="UP001589611"/>
    </source>
</evidence>
<dbReference type="PANTHER" id="PTHR30136">
    <property type="entry name" value="HELIX-TURN-HELIX TRANSCRIPTIONAL REGULATOR, ICLR FAMILY"/>
    <property type="match status" value="1"/>
</dbReference>
<gene>
    <name evidence="6" type="ORF">ACFFPJ_13970</name>
</gene>
<dbReference type="SUPFAM" id="SSF46785">
    <property type="entry name" value="Winged helix' DNA-binding domain"/>
    <property type="match status" value="1"/>
</dbReference>
<dbReference type="InterPro" id="IPR036390">
    <property type="entry name" value="WH_DNA-bd_sf"/>
</dbReference>
<dbReference type="PANTHER" id="PTHR30136:SF24">
    <property type="entry name" value="HTH-TYPE TRANSCRIPTIONAL REPRESSOR ALLR"/>
    <property type="match status" value="1"/>
</dbReference>
<dbReference type="Pfam" id="PF01614">
    <property type="entry name" value="IclR_C"/>
    <property type="match status" value="1"/>
</dbReference>
<organism evidence="6 7">
    <name type="scientific">Microbacterium terregens</name>
    <dbReference type="NCBI Taxonomy" id="69363"/>
    <lineage>
        <taxon>Bacteria</taxon>
        <taxon>Bacillati</taxon>
        <taxon>Actinomycetota</taxon>
        <taxon>Actinomycetes</taxon>
        <taxon>Micrococcales</taxon>
        <taxon>Microbacteriaceae</taxon>
        <taxon>Microbacterium</taxon>
    </lineage>
</organism>
<dbReference type="EMBL" id="JBHMBE010000004">
    <property type="protein sequence ID" value="MFB9646903.1"/>
    <property type="molecule type" value="Genomic_DNA"/>
</dbReference>
<keyword evidence="1" id="KW-0805">Transcription regulation</keyword>
<evidence type="ECO:0000313" key="6">
    <source>
        <dbReference type="EMBL" id="MFB9646903.1"/>
    </source>
</evidence>
<feature type="domain" description="HTH iclR-type" evidence="4">
    <location>
        <begin position="12"/>
        <end position="73"/>
    </location>
</feature>
<evidence type="ECO:0000256" key="3">
    <source>
        <dbReference type="ARBA" id="ARBA00023163"/>
    </source>
</evidence>
<accession>A0ABV5T2S8</accession>
<evidence type="ECO:0000259" key="4">
    <source>
        <dbReference type="PROSITE" id="PS51077"/>
    </source>
</evidence>
<sequence length="273" mass="29771">MDETPADPSAKRTAAARVLALLGAFSRGGGSLNLSEISRYADLSLTTTHRLAKEVLEWGGLEQDCDGRYRLGRKILDLASASTDALRLREMVLPHLVDLHRYTGLTVHLAARDGADVVYLEALRAHPNYTGENKIGGRMRLHATATGLVLLAHSASEVVDEYVREPMKVYTPKTIRDEQTLRESLKIVRRQGFAIGSQFVTMRAGSIAAPIVNAEGVVDAAVGVVYLLGESDPNRLADHVRAAANRMSRALAEKPAPLDPRTIEFNRRHAGFA</sequence>
<dbReference type="InterPro" id="IPR014757">
    <property type="entry name" value="Tscrpt_reg_IclR_C"/>
</dbReference>
<dbReference type="InterPro" id="IPR036388">
    <property type="entry name" value="WH-like_DNA-bd_sf"/>
</dbReference>
<name>A0ABV5T2S8_9MICO</name>
<reference evidence="6 7" key="1">
    <citation type="submission" date="2024-09" db="EMBL/GenBank/DDBJ databases">
        <authorList>
            <person name="Sun Q."/>
            <person name="Mori K."/>
        </authorList>
    </citation>
    <scope>NUCLEOTIDE SEQUENCE [LARGE SCALE GENOMIC DNA]</scope>
    <source>
        <strain evidence="6 7">JCM 1342</strain>
    </source>
</reference>
<evidence type="ECO:0000256" key="1">
    <source>
        <dbReference type="ARBA" id="ARBA00023015"/>
    </source>
</evidence>
<dbReference type="PROSITE" id="PS51078">
    <property type="entry name" value="ICLR_ED"/>
    <property type="match status" value="1"/>
</dbReference>
<keyword evidence="7" id="KW-1185">Reference proteome</keyword>
<dbReference type="InterPro" id="IPR005471">
    <property type="entry name" value="Tscrpt_reg_IclR_N"/>
</dbReference>
<dbReference type="SMART" id="SM00346">
    <property type="entry name" value="HTH_ICLR"/>
    <property type="match status" value="1"/>
</dbReference>
<dbReference type="InterPro" id="IPR050707">
    <property type="entry name" value="HTH_MetabolicPath_Reg"/>
</dbReference>
<feature type="domain" description="IclR-ED" evidence="5">
    <location>
        <begin position="74"/>
        <end position="253"/>
    </location>
</feature>
<keyword evidence="3" id="KW-0804">Transcription</keyword>
<dbReference type="PROSITE" id="PS51077">
    <property type="entry name" value="HTH_ICLR"/>
    <property type="match status" value="1"/>
</dbReference>
<dbReference type="SUPFAM" id="SSF55781">
    <property type="entry name" value="GAF domain-like"/>
    <property type="match status" value="1"/>
</dbReference>
<dbReference type="InterPro" id="IPR029016">
    <property type="entry name" value="GAF-like_dom_sf"/>
</dbReference>
<evidence type="ECO:0000256" key="2">
    <source>
        <dbReference type="ARBA" id="ARBA00023125"/>
    </source>
</evidence>
<dbReference type="Gene3D" id="3.30.450.40">
    <property type="match status" value="1"/>
</dbReference>
<dbReference type="Proteomes" id="UP001589611">
    <property type="component" value="Unassembled WGS sequence"/>
</dbReference>
<proteinExistence type="predicted"/>
<dbReference type="RefSeq" id="WP_344715008.1">
    <property type="nucleotide sequence ID" value="NZ_BAAAWH010000001.1"/>
</dbReference>
<dbReference type="Gene3D" id="1.10.10.10">
    <property type="entry name" value="Winged helix-like DNA-binding domain superfamily/Winged helix DNA-binding domain"/>
    <property type="match status" value="1"/>
</dbReference>
<comment type="caution">
    <text evidence="6">The sequence shown here is derived from an EMBL/GenBank/DDBJ whole genome shotgun (WGS) entry which is preliminary data.</text>
</comment>
<dbReference type="Pfam" id="PF09339">
    <property type="entry name" value="HTH_IclR"/>
    <property type="match status" value="1"/>
</dbReference>
<protein>
    <submittedName>
        <fullName evidence="6">IclR family transcriptional regulator</fullName>
    </submittedName>
</protein>